<keyword evidence="8" id="KW-1185">Reference proteome</keyword>
<feature type="domain" description="Yip1" evidence="6">
    <location>
        <begin position="12"/>
        <end position="185"/>
    </location>
</feature>
<gene>
    <name evidence="7" type="ORF">SAMN05444414_101254</name>
</gene>
<reference evidence="8" key="1">
    <citation type="submission" date="2016-11" db="EMBL/GenBank/DDBJ databases">
        <authorList>
            <person name="Varghese N."/>
            <person name="Submissions S."/>
        </authorList>
    </citation>
    <scope>NUCLEOTIDE SEQUENCE [LARGE SCALE GENOMIC DNA]</scope>
    <source>
        <strain evidence="8">DSM 29327</strain>
    </source>
</reference>
<dbReference type="Proteomes" id="UP000184191">
    <property type="component" value="Unassembled WGS sequence"/>
</dbReference>
<sequence length="198" mass="21237">MTQAGFKALLVQTLFAPRSAAGVLIALNLPQRWLWTALALMSVLNSIVYSVTLRLTPTSDPMATAMMPPAFHSPVLFTMFLFAALAITVLTLYWIGQGFGGKGRLDDMLVLICWLQVLRLILQLVVAVLVIVAPVLGVMVIFITSLWGIYILIGFVDAAHRFDNMFKAAGVIVLAMVAMAVGLSILLSMIGVAAMGGA</sequence>
<dbReference type="EMBL" id="FRBN01000001">
    <property type="protein sequence ID" value="SHK79639.1"/>
    <property type="molecule type" value="Genomic_DNA"/>
</dbReference>
<accession>A0A1M6VDW3</accession>
<proteinExistence type="predicted"/>
<feature type="transmembrane region" description="Helical" evidence="5">
    <location>
        <begin position="168"/>
        <end position="195"/>
    </location>
</feature>
<protein>
    <submittedName>
        <fullName evidence="7">Yip1 domain-containing protein</fullName>
    </submittedName>
</protein>
<keyword evidence="4 5" id="KW-0472">Membrane</keyword>
<evidence type="ECO:0000256" key="4">
    <source>
        <dbReference type="ARBA" id="ARBA00023136"/>
    </source>
</evidence>
<keyword evidence="2 5" id="KW-0812">Transmembrane</keyword>
<evidence type="ECO:0000256" key="3">
    <source>
        <dbReference type="ARBA" id="ARBA00022989"/>
    </source>
</evidence>
<feature type="transmembrane region" description="Helical" evidence="5">
    <location>
        <begin position="138"/>
        <end position="156"/>
    </location>
</feature>
<evidence type="ECO:0000313" key="7">
    <source>
        <dbReference type="EMBL" id="SHK79639.1"/>
    </source>
</evidence>
<dbReference type="Pfam" id="PF04893">
    <property type="entry name" value="Yip1"/>
    <property type="match status" value="1"/>
</dbReference>
<feature type="transmembrane region" description="Helical" evidence="5">
    <location>
        <begin position="75"/>
        <end position="96"/>
    </location>
</feature>
<evidence type="ECO:0000313" key="8">
    <source>
        <dbReference type="Proteomes" id="UP000184191"/>
    </source>
</evidence>
<keyword evidence="3 5" id="KW-1133">Transmembrane helix</keyword>
<evidence type="ECO:0000256" key="1">
    <source>
        <dbReference type="ARBA" id="ARBA00004141"/>
    </source>
</evidence>
<evidence type="ECO:0000256" key="5">
    <source>
        <dbReference type="SAM" id="Phobius"/>
    </source>
</evidence>
<feature type="transmembrane region" description="Helical" evidence="5">
    <location>
        <begin position="108"/>
        <end position="132"/>
    </location>
</feature>
<feature type="transmembrane region" description="Helical" evidence="5">
    <location>
        <begin position="34"/>
        <end position="55"/>
    </location>
</feature>
<dbReference type="AlphaFoldDB" id="A0A1M6VDW3"/>
<dbReference type="GO" id="GO:0016020">
    <property type="term" value="C:membrane"/>
    <property type="evidence" value="ECO:0007669"/>
    <property type="project" value="UniProtKB-SubCell"/>
</dbReference>
<name>A0A1M6VDW3_9RHOB</name>
<evidence type="ECO:0000256" key="2">
    <source>
        <dbReference type="ARBA" id="ARBA00022692"/>
    </source>
</evidence>
<evidence type="ECO:0000259" key="6">
    <source>
        <dbReference type="Pfam" id="PF04893"/>
    </source>
</evidence>
<organism evidence="7 8">
    <name type="scientific">Roseovarius marisflavi</name>
    <dbReference type="NCBI Taxonomy" id="1054996"/>
    <lineage>
        <taxon>Bacteria</taxon>
        <taxon>Pseudomonadati</taxon>
        <taxon>Pseudomonadota</taxon>
        <taxon>Alphaproteobacteria</taxon>
        <taxon>Rhodobacterales</taxon>
        <taxon>Roseobacteraceae</taxon>
        <taxon>Roseovarius</taxon>
    </lineage>
</organism>
<comment type="subcellular location">
    <subcellularLocation>
        <location evidence="1">Membrane</location>
        <topology evidence="1">Multi-pass membrane protein</topology>
    </subcellularLocation>
</comment>
<dbReference type="STRING" id="1054996.SAMN05444414_101254"/>
<dbReference type="RefSeq" id="WP_245813321.1">
    <property type="nucleotide sequence ID" value="NZ_FRBN01000001.1"/>
</dbReference>
<dbReference type="InterPro" id="IPR006977">
    <property type="entry name" value="Yip1_dom"/>
</dbReference>